<comment type="subcellular location">
    <subcellularLocation>
        <location evidence="1">Nucleus</location>
    </subcellularLocation>
</comment>
<evidence type="ECO:0000256" key="10">
    <source>
        <dbReference type="ARBA" id="ARBA00030353"/>
    </source>
</evidence>
<keyword evidence="6" id="KW-0804">Transcription</keyword>
<evidence type="ECO:0000256" key="7">
    <source>
        <dbReference type="ARBA" id="ARBA00023242"/>
    </source>
</evidence>
<evidence type="ECO:0000256" key="11">
    <source>
        <dbReference type="ARBA" id="ARBA00032499"/>
    </source>
</evidence>
<evidence type="ECO:0000256" key="8">
    <source>
        <dbReference type="ARBA" id="ARBA00025110"/>
    </source>
</evidence>
<feature type="region of interest" description="Disordered" evidence="12">
    <location>
        <begin position="67"/>
        <end position="127"/>
    </location>
</feature>
<evidence type="ECO:0000313" key="13">
    <source>
        <dbReference type="EMBL" id="KAK9402510.1"/>
    </source>
</evidence>
<comment type="caution">
    <text evidence="13">The sequence shown here is derived from an EMBL/GenBank/DDBJ whole genome shotgun (WGS) entry which is preliminary data.</text>
</comment>
<dbReference type="Proteomes" id="UP001474421">
    <property type="component" value="Unassembled WGS sequence"/>
</dbReference>
<dbReference type="PANTHER" id="PTHR14562">
    <property type="entry name" value="TATA BOX-BINDING PROTEIN ASSOCIATED FACTOR RNA POLYMERASE I SUBUNIT D"/>
    <property type="match status" value="1"/>
</dbReference>
<name>A0AAW1BL68_CROAD</name>
<evidence type="ECO:0000256" key="12">
    <source>
        <dbReference type="SAM" id="MobiDB-lite"/>
    </source>
</evidence>
<evidence type="ECO:0000256" key="1">
    <source>
        <dbReference type="ARBA" id="ARBA00004123"/>
    </source>
</evidence>
<dbReference type="GO" id="GO:0005654">
    <property type="term" value="C:nucleoplasm"/>
    <property type="evidence" value="ECO:0007669"/>
    <property type="project" value="TreeGrafter"/>
</dbReference>
<evidence type="ECO:0000256" key="3">
    <source>
        <dbReference type="ARBA" id="ARBA00022553"/>
    </source>
</evidence>
<evidence type="ECO:0000256" key="4">
    <source>
        <dbReference type="ARBA" id="ARBA00023015"/>
    </source>
</evidence>
<keyword evidence="4" id="KW-0805">Transcription regulation</keyword>
<protein>
    <recommendedName>
        <fullName evidence="2">TATA box-binding protein-associated factor RNA polymerase I subunit D</fullName>
    </recommendedName>
    <alternativeName>
        <fullName evidence="11">TATA box-binding protein-associated factor 1D</fullName>
    </alternativeName>
    <alternativeName>
        <fullName evidence="10">Transcription initiation factor SL1/TIF-IB subunit D</fullName>
    </alternativeName>
</protein>
<dbReference type="Pfam" id="PF15333">
    <property type="entry name" value="TAF1D"/>
    <property type="match status" value="1"/>
</dbReference>
<sequence>MNQHPQYHNYFGQEKGAPGLTHSPSRSVTSNLRRLARSKVEYKRPAGAFAALAIRVKRSKTNVANEKGTLAAEAVPDNQDTEISGPHSSKHSRKKALNSARVAGRASSVAMQSGPSPAHTKGESQTKLPKPKIDLRALFDYHFTRKQHRFRKRWTPTERKMSRPHKYDRKWPERHRIPEEEQRRRMKDRGIVFPFVEKYYGRKHLPLKMVREYEHAALKGFFKYIEMLKYEHHLKKSLTQLNAEGDLENECLESRRHKYLDDDGPISPIAETNNDEVSGNENIGARVVDNSCFILSSKIPKKKKKSSNAKIGKQNTGQQNHWLSSMMRSISNEEKVCNSAYVGSSWKIKIGKPISVEDKGKILTKSRFKLQLFEQIFEGTQSICLWLMMVFKLLC</sequence>
<reference evidence="13 14" key="1">
    <citation type="journal article" date="2024" name="Proc. Natl. Acad. Sci. U.S.A.">
        <title>The genetic regulatory architecture and epigenomic basis for age-related changes in rattlesnake venom.</title>
        <authorList>
            <person name="Hogan M.P."/>
            <person name="Holding M.L."/>
            <person name="Nystrom G.S."/>
            <person name="Colston T.J."/>
            <person name="Bartlett D.A."/>
            <person name="Mason A.J."/>
            <person name="Ellsworth S.A."/>
            <person name="Rautsaw R.M."/>
            <person name="Lawrence K.C."/>
            <person name="Strickland J.L."/>
            <person name="He B."/>
            <person name="Fraser P."/>
            <person name="Margres M.J."/>
            <person name="Gilbert D.M."/>
            <person name="Gibbs H.L."/>
            <person name="Parkinson C.L."/>
            <person name="Rokyta D.R."/>
        </authorList>
    </citation>
    <scope>NUCLEOTIDE SEQUENCE [LARGE SCALE GENOMIC DNA]</scope>
    <source>
        <strain evidence="13">DRR0105</strain>
    </source>
</reference>
<dbReference type="GO" id="GO:0005668">
    <property type="term" value="C:RNA polymerase transcription factor SL1 complex"/>
    <property type="evidence" value="ECO:0007669"/>
    <property type="project" value="InterPro"/>
</dbReference>
<evidence type="ECO:0000256" key="6">
    <source>
        <dbReference type="ARBA" id="ARBA00023163"/>
    </source>
</evidence>
<accession>A0AAW1BL68</accession>
<dbReference type="AlphaFoldDB" id="A0AAW1BL68"/>
<proteinExistence type="predicted"/>
<evidence type="ECO:0000313" key="14">
    <source>
        <dbReference type="Proteomes" id="UP001474421"/>
    </source>
</evidence>
<keyword evidence="7" id="KW-0539">Nucleus</keyword>
<evidence type="ECO:0000256" key="5">
    <source>
        <dbReference type="ARBA" id="ARBA00023125"/>
    </source>
</evidence>
<feature type="compositionally biased region" description="Low complexity" evidence="12">
    <location>
        <begin position="99"/>
        <end position="110"/>
    </location>
</feature>
<keyword evidence="3" id="KW-0597">Phosphoprotein</keyword>
<keyword evidence="14" id="KW-1185">Reference proteome</keyword>
<evidence type="ECO:0000256" key="2">
    <source>
        <dbReference type="ARBA" id="ARBA00018992"/>
    </source>
</evidence>
<dbReference type="GO" id="GO:0006355">
    <property type="term" value="P:regulation of DNA-templated transcription"/>
    <property type="evidence" value="ECO:0007669"/>
    <property type="project" value="InterPro"/>
</dbReference>
<dbReference type="InterPro" id="IPR027976">
    <property type="entry name" value="TAF1D"/>
</dbReference>
<dbReference type="EMBL" id="JAOTOJ010000004">
    <property type="protein sequence ID" value="KAK9402510.1"/>
    <property type="molecule type" value="Genomic_DNA"/>
</dbReference>
<comment type="subunit">
    <text evidence="9">Component of the transcription factor SL1/TIF-IB complex, composed of TBP and at least TAF1A, TAF1B, TAF1C and TAF1D. Interacts with UBTF.</text>
</comment>
<organism evidence="13 14">
    <name type="scientific">Crotalus adamanteus</name>
    <name type="common">Eastern diamondback rattlesnake</name>
    <dbReference type="NCBI Taxonomy" id="8729"/>
    <lineage>
        <taxon>Eukaryota</taxon>
        <taxon>Metazoa</taxon>
        <taxon>Chordata</taxon>
        <taxon>Craniata</taxon>
        <taxon>Vertebrata</taxon>
        <taxon>Euteleostomi</taxon>
        <taxon>Lepidosauria</taxon>
        <taxon>Squamata</taxon>
        <taxon>Bifurcata</taxon>
        <taxon>Unidentata</taxon>
        <taxon>Episquamata</taxon>
        <taxon>Toxicofera</taxon>
        <taxon>Serpentes</taxon>
        <taxon>Colubroidea</taxon>
        <taxon>Viperidae</taxon>
        <taxon>Crotalinae</taxon>
        <taxon>Crotalus</taxon>
    </lineage>
</organism>
<comment type="function">
    <text evidence="8">Component of the transcription factor SL1/TIF-IB complex, which is involved in the assembly of the PIC (preinitiation complex) during RNA polymerase I-dependent transcription. The rate of PIC formation probably is primarily dependent on the rate of association of SL1/TIF-IB with the rDNA promoter. SL1/TIF-IB is involved in stabilization of nucleolar transcription factor 1/UBTF on rDNA. Formation of SL1/TIF-IB excludes the association of TBP with TFIID subunits.</text>
</comment>
<evidence type="ECO:0000256" key="9">
    <source>
        <dbReference type="ARBA" id="ARBA00025940"/>
    </source>
</evidence>
<gene>
    <name evidence="13" type="ORF">NXF25_010866</name>
</gene>
<keyword evidence="5" id="KW-0238">DNA-binding</keyword>
<dbReference type="GO" id="GO:0003677">
    <property type="term" value="F:DNA binding"/>
    <property type="evidence" value="ECO:0007669"/>
    <property type="project" value="UniProtKB-KW"/>
</dbReference>
<feature type="region of interest" description="Disordered" evidence="12">
    <location>
        <begin position="1"/>
        <end position="30"/>
    </location>
</feature>
<dbReference type="PANTHER" id="PTHR14562:SF3">
    <property type="entry name" value="TATA BOX-BINDING PROTEIN-ASSOCIATED FACTOR RNA POLYMERASE I SUBUNIT D"/>
    <property type="match status" value="1"/>
</dbReference>